<dbReference type="CDD" id="cd06171">
    <property type="entry name" value="Sigma70_r4"/>
    <property type="match status" value="1"/>
</dbReference>
<dbReference type="InterPro" id="IPR013325">
    <property type="entry name" value="RNA_pol_sigma_r2"/>
</dbReference>
<dbReference type="Gene3D" id="1.10.10.10">
    <property type="entry name" value="Winged helix-like DNA-binding domain superfamily/Winged helix DNA-binding domain"/>
    <property type="match status" value="1"/>
</dbReference>
<dbReference type="InterPro" id="IPR036388">
    <property type="entry name" value="WH-like_DNA-bd_sf"/>
</dbReference>
<evidence type="ECO:0000313" key="8">
    <source>
        <dbReference type="EMBL" id="PRP90973.1"/>
    </source>
</evidence>
<name>A0A2S9XDP3_9BACT</name>
<dbReference type="RefSeq" id="WP_106395228.1">
    <property type="nucleotide sequence ID" value="NZ_PVNK01000263.1"/>
</dbReference>
<evidence type="ECO:0000313" key="9">
    <source>
        <dbReference type="Proteomes" id="UP000237968"/>
    </source>
</evidence>
<accession>A0A2S9XDP3</accession>
<dbReference type="AlphaFoldDB" id="A0A2S9XDP3"/>
<comment type="caution">
    <text evidence="8">The sequence shown here is derived from an EMBL/GenBank/DDBJ whole genome shotgun (WGS) entry which is preliminary data.</text>
</comment>
<dbReference type="Pfam" id="PF04542">
    <property type="entry name" value="Sigma70_r2"/>
    <property type="match status" value="1"/>
</dbReference>
<sequence length="218" mass="24466">MPGQPTSNPSDPDLLDAWRGGQSLAGEQLVRRHYRAVERFFANKVTLENVPDLAQETFVRCVEARDRIDDAARFRPYLLSIAYRVFCAHLRQAYRLGPSANLDDITLEAVGGASPSSLFVREREQRLLLAGLRAISVNYQVVLELHYWEELTTNEIAAVLDIPAPTARSRLRRARDALEAAMAAMARTPALLDSTLTRLEDWVELCRHQLAGPEGERA</sequence>
<keyword evidence="9" id="KW-1185">Reference proteome</keyword>
<evidence type="ECO:0000259" key="6">
    <source>
        <dbReference type="Pfam" id="PF04542"/>
    </source>
</evidence>
<keyword evidence="5" id="KW-0804">Transcription</keyword>
<dbReference type="Proteomes" id="UP000237968">
    <property type="component" value="Unassembled WGS sequence"/>
</dbReference>
<dbReference type="GO" id="GO:0006352">
    <property type="term" value="P:DNA-templated transcription initiation"/>
    <property type="evidence" value="ECO:0007669"/>
    <property type="project" value="InterPro"/>
</dbReference>
<dbReference type="OrthoDB" id="5516839at2"/>
<dbReference type="NCBIfam" id="TIGR02937">
    <property type="entry name" value="sigma70-ECF"/>
    <property type="match status" value="1"/>
</dbReference>
<proteinExistence type="inferred from homology"/>
<dbReference type="GO" id="GO:0016987">
    <property type="term" value="F:sigma factor activity"/>
    <property type="evidence" value="ECO:0007669"/>
    <property type="project" value="UniProtKB-KW"/>
</dbReference>
<dbReference type="PANTHER" id="PTHR43133">
    <property type="entry name" value="RNA POLYMERASE ECF-TYPE SIGMA FACTO"/>
    <property type="match status" value="1"/>
</dbReference>
<dbReference type="InterPro" id="IPR039425">
    <property type="entry name" value="RNA_pol_sigma-70-like"/>
</dbReference>
<dbReference type="SUPFAM" id="SSF88946">
    <property type="entry name" value="Sigma2 domain of RNA polymerase sigma factors"/>
    <property type="match status" value="1"/>
</dbReference>
<dbReference type="InterPro" id="IPR014284">
    <property type="entry name" value="RNA_pol_sigma-70_dom"/>
</dbReference>
<dbReference type="EMBL" id="PVNK01000263">
    <property type="protein sequence ID" value="PRP90973.1"/>
    <property type="molecule type" value="Genomic_DNA"/>
</dbReference>
<keyword evidence="2" id="KW-0805">Transcription regulation</keyword>
<dbReference type="InterPro" id="IPR013324">
    <property type="entry name" value="RNA_pol_sigma_r3/r4-like"/>
</dbReference>
<reference evidence="8 9" key="1">
    <citation type="submission" date="2018-03" db="EMBL/GenBank/DDBJ databases">
        <title>Draft Genome Sequences of the Obligatory Marine Myxobacteria Enhygromyxa salina SWB005.</title>
        <authorList>
            <person name="Poehlein A."/>
            <person name="Moghaddam J.A."/>
            <person name="Harms H."/>
            <person name="Alanjari M."/>
            <person name="Koenig G.M."/>
            <person name="Daniel R."/>
            <person name="Schaeberle T.F."/>
        </authorList>
    </citation>
    <scope>NUCLEOTIDE SEQUENCE [LARGE SCALE GENOMIC DNA]</scope>
    <source>
        <strain evidence="8 9">SWB005</strain>
    </source>
</reference>
<keyword evidence="4" id="KW-0238">DNA-binding</keyword>
<feature type="domain" description="RNA polymerase sigma factor 70 region 4 type 2" evidence="7">
    <location>
        <begin position="128"/>
        <end position="178"/>
    </location>
</feature>
<dbReference type="SUPFAM" id="SSF88659">
    <property type="entry name" value="Sigma3 and sigma4 domains of RNA polymerase sigma factors"/>
    <property type="match status" value="1"/>
</dbReference>
<evidence type="ECO:0000256" key="1">
    <source>
        <dbReference type="ARBA" id="ARBA00010641"/>
    </source>
</evidence>
<gene>
    <name evidence="8" type="primary">rpoE_19</name>
    <name evidence="8" type="ORF">ENSA5_60480</name>
</gene>
<comment type="similarity">
    <text evidence="1">Belongs to the sigma-70 factor family. ECF subfamily.</text>
</comment>
<organism evidence="8 9">
    <name type="scientific">Enhygromyxa salina</name>
    <dbReference type="NCBI Taxonomy" id="215803"/>
    <lineage>
        <taxon>Bacteria</taxon>
        <taxon>Pseudomonadati</taxon>
        <taxon>Myxococcota</taxon>
        <taxon>Polyangia</taxon>
        <taxon>Nannocystales</taxon>
        <taxon>Nannocystaceae</taxon>
        <taxon>Enhygromyxa</taxon>
    </lineage>
</organism>
<evidence type="ECO:0000256" key="2">
    <source>
        <dbReference type="ARBA" id="ARBA00023015"/>
    </source>
</evidence>
<evidence type="ECO:0000259" key="7">
    <source>
        <dbReference type="Pfam" id="PF08281"/>
    </source>
</evidence>
<protein>
    <submittedName>
        <fullName evidence="8">ECF RNA polymerase sigma-E factor</fullName>
    </submittedName>
</protein>
<evidence type="ECO:0000256" key="5">
    <source>
        <dbReference type="ARBA" id="ARBA00023163"/>
    </source>
</evidence>
<evidence type="ECO:0000256" key="4">
    <source>
        <dbReference type="ARBA" id="ARBA00023125"/>
    </source>
</evidence>
<dbReference type="GO" id="GO:0003677">
    <property type="term" value="F:DNA binding"/>
    <property type="evidence" value="ECO:0007669"/>
    <property type="project" value="UniProtKB-KW"/>
</dbReference>
<keyword evidence="3" id="KW-0731">Sigma factor</keyword>
<dbReference type="PANTHER" id="PTHR43133:SF8">
    <property type="entry name" value="RNA POLYMERASE SIGMA FACTOR HI_1459-RELATED"/>
    <property type="match status" value="1"/>
</dbReference>
<dbReference type="Pfam" id="PF08281">
    <property type="entry name" value="Sigma70_r4_2"/>
    <property type="match status" value="1"/>
</dbReference>
<dbReference type="InterPro" id="IPR007627">
    <property type="entry name" value="RNA_pol_sigma70_r2"/>
</dbReference>
<evidence type="ECO:0000256" key="3">
    <source>
        <dbReference type="ARBA" id="ARBA00023082"/>
    </source>
</evidence>
<dbReference type="InterPro" id="IPR013249">
    <property type="entry name" value="RNA_pol_sigma70_r4_t2"/>
</dbReference>
<dbReference type="Gene3D" id="1.10.1740.10">
    <property type="match status" value="1"/>
</dbReference>
<feature type="domain" description="RNA polymerase sigma-70 region 2" evidence="6">
    <location>
        <begin position="29"/>
        <end position="94"/>
    </location>
</feature>